<proteinExistence type="predicted"/>
<dbReference type="AlphaFoldDB" id="A0A9D1VHA4"/>
<sequence length="86" mass="9775">MATTGQAEDTQKDYQNTINKLFTKKFCASLTEGVFGNHQEDYTLRLEETTEFDIYDASFIGYYCGKGNGYLVTKAQNYKQTAVFAK</sequence>
<reference evidence="1" key="2">
    <citation type="submission" date="2021-04" db="EMBL/GenBank/DDBJ databases">
        <authorList>
            <person name="Gilroy R."/>
        </authorList>
    </citation>
    <scope>NUCLEOTIDE SEQUENCE</scope>
    <source>
        <strain evidence="1">ChiSxjej3B15-572</strain>
    </source>
</reference>
<accession>A0A9D1VHA4</accession>
<organism evidence="1 2">
    <name type="scientific">Candidatus Limosilactobacillus merdigallinarum</name>
    <dbReference type="NCBI Taxonomy" id="2838652"/>
    <lineage>
        <taxon>Bacteria</taxon>
        <taxon>Bacillati</taxon>
        <taxon>Bacillota</taxon>
        <taxon>Bacilli</taxon>
        <taxon>Lactobacillales</taxon>
        <taxon>Lactobacillaceae</taxon>
        <taxon>Limosilactobacillus</taxon>
    </lineage>
</organism>
<evidence type="ECO:0000313" key="1">
    <source>
        <dbReference type="EMBL" id="HIX35204.1"/>
    </source>
</evidence>
<protein>
    <submittedName>
        <fullName evidence="1">Uncharacterized protein</fullName>
    </submittedName>
</protein>
<evidence type="ECO:0000313" key="2">
    <source>
        <dbReference type="Proteomes" id="UP000824231"/>
    </source>
</evidence>
<reference evidence="1" key="1">
    <citation type="journal article" date="2021" name="PeerJ">
        <title>Extensive microbial diversity within the chicken gut microbiome revealed by metagenomics and culture.</title>
        <authorList>
            <person name="Gilroy R."/>
            <person name="Ravi A."/>
            <person name="Getino M."/>
            <person name="Pursley I."/>
            <person name="Horton D.L."/>
            <person name="Alikhan N.F."/>
            <person name="Baker D."/>
            <person name="Gharbi K."/>
            <person name="Hall N."/>
            <person name="Watson M."/>
            <person name="Adriaenssens E.M."/>
            <person name="Foster-Nyarko E."/>
            <person name="Jarju S."/>
            <person name="Secka A."/>
            <person name="Antonio M."/>
            <person name="Oren A."/>
            <person name="Chaudhuri R.R."/>
            <person name="La Ragione R."/>
            <person name="Hildebrand F."/>
            <person name="Pallen M.J."/>
        </authorList>
    </citation>
    <scope>NUCLEOTIDE SEQUENCE</scope>
    <source>
        <strain evidence="1">ChiSxjej3B15-572</strain>
    </source>
</reference>
<dbReference type="EMBL" id="DXFH01000005">
    <property type="protein sequence ID" value="HIX35204.1"/>
    <property type="molecule type" value="Genomic_DNA"/>
</dbReference>
<dbReference type="Proteomes" id="UP000824231">
    <property type="component" value="Unassembled WGS sequence"/>
</dbReference>
<comment type="caution">
    <text evidence="1">The sequence shown here is derived from an EMBL/GenBank/DDBJ whole genome shotgun (WGS) entry which is preliminary data.</text>
</comment>
<gene>
    <name evidence="1" type="ORF">H9856_02155</name>
</gene>
<name>A0A9D1VHA4_9LACO</name>